<dbReference type="OrthoDB" id="287000at2"/>
<evidence type="ECO:0000313" key="2">
    <source>
        <dbReference type="Proteomes" id="UP000244898"/>
    </source>
</evidence>
<dbReference type="Proteomes" id="UP000244898">
    <property type="component" value="Unassembled WGS sequence"/>
</dbReference>
<organism evidence="1 2">
    <name type="scientific">Falsiruegeria mediterranea M17</name>
    <dbReference type="NCBI Taxonomy" id="1200281"/>
    <lineage>
        <taxon>Bacteria</taxon>
        <taxon>Pseudomonadati</taxon>
        <taxon>Pseudomonadota</taxon>
        <taxon>Alphaproteobacteria</taxon>
        <taxon>Rhodobacterales</taxon>
        <taxon>Roseobacteraceae</taxon>
        <taxon>Falsiruegeria</taxon>
    </lineage>
</organism>
<dbReference type="AlphaFoldDB" id="A0A2R8C9A2"/>
<dbReference type="EMBL" id="ONZG01000005">
    <property type="protein sequence ID" value="SPJ29014.1"/>
    <property type="molecule type" value="Genomic_DNA"/>
</dbReference>
<accession>A0A2R8C9A2</accession>
<dbReference type="InterPro" id="IPR036485">
    <property type="entry name" value="Glu_synth_asu_C_sf"/>
</dbReference>
<reference evidence="2" key="1">
    <citation type="submission" date="2018-03" db="EMBL/GenBank/DDBJ databases">
        <authorList>
            <person name="Rodrigo-Torres L."/>
            <person name="Arahal R. D."/>
            <person name="Lucena T."/>
        </authorList>
    </citation>
    <scope>NUCLEOTIDE SEQUENCE [LARGE SCALE GENOMIC DNA]</scope>
    <source>
        <strain evidence="2">CECT 7615</strain>
    </source>
</reference>
<dbReference type="PIRSF" id="PIRSF006519">
    <property type="entry name" value="GOGAT_dom3"/>
    <property type="match status" value="1"/>
</dbReference>
<dbReference type="Gene3D" id="2.160.20.60">
    <property type="entry name" value="Glutamate synthase, alpha subunit, C-terminal domain"/>
    <property type="match status" value="1"/>
</dbReference>
<dbReference type="PANTHER" id="PTHR39673">
    <property type="entry name" value="TUNGSTEN FORMYLMETHANOFURAN DEHYDROGENASE, SUBUNIT C (FWDC)"/>
    <property type="match status" value="1"/>
</dbReference>
<gene>
    <name evidence="1" type="ORF">TRM7615_02525</name>
</gene>
<dbReference type="RefSeq" id="WP_108787940.1">
    <property type="nucleotide sequence ID" value="NZ_ONZG01000005.1"/>
</dbReference>
<keyword evidence="2" id="KW-1185">Reference proteome</keyword>
<dbReference type="GO" id="GO:0016491">
    <property type="term" value="F:oxidoreductase activity"/>
    <property type="evidence" value="ECO:0007669"/>
    <property type="project" value="InterPro"/>
</dbReference>
<dbReference type="PANTHER" id="PTHR39673:SF5">
    <property type="entry name" value="TUNGSTEN-CONTAINING FORMYLMETHANOFURAN DEHYDROGENASE 2 SUBUNIT C"/>
    <property type="match status" value="1"/>
</dbReference>
<dbReference type="SUPFAM" id="SSF69336">
    <property type="entry name" value="Alpha subunit of glutamate synthase, C-terminal domain"/>
    <property type="match status" value="1"/>
</dbReference>
<dbReference type="CDD" id="cd00504">
    <property type="entry name" value="GXGXG"/>
    <property type="match status" value="1"/>
</dbReference>
<protein>
    <submittedName>
        <fullName evidence="1">Uncharacterized protein</fullName>
    </submittedName>
</protein>
<sequence length="227" mass="23784">MQTYDLEADGLRGMNSILQAQSGETNQTSWEIVNPKGSHAIAVGLDAPIEVTVKGSTGYYCAGMNQQATVHVVGSVGPGVAENMMSGTVIIDGDASQYAGATGHGGLLVIKGNASSRCGISMKGIDIVVHGNIGHMSAFMAQAGNLVVCGDAGDALGDSLYEARLFVRGSVKSLGADCVEKEMRHEHLEILADLLERAGADAKPEEFKRYGSARQLYNFDVDNAAAY</sequence>
<dbReference type="InterPro" id="IPR012061">
    <property type="entry name" value="Glu_synth_lsu_3"/>
</dbReference>
<name>A0A2R8C9A2_9RHOB</name>
<proteinExistence type="predicted"/>
<evidence type="ECO:0000313" key="1">
    <source>
        <dbReference type="EMBL" id="SPJ29014.1"/>
    </source>
</evidence>